<dbReference type="GO" id="GO:0006508">
    <property type="term" value="P:proteolysis"/>
    <property type="evidence" value="ECO:0007669"/>
    <property type="project" value="InterPro"/>
</dbReference>
<dbReference type="Gene3D" id="2.40.70.10">
    <property type="entry name" value="Acid Proteases"/>
    <property type="match status" value="1"/>
</dbReference>
<dbReference type="InterPro" id="IPR021109">
    <property type="entry name" value="Peptidase_aspartic_dom_sf"/>
</dbReference>
<evidence type="ECO:0008006" key="3">
    <source>
        <dbReference type="Google" id="ProtNLM"/>
    </source>
</evidence>
<evidence type="ECO:0000313" key="1">
    <source>
        <dbReference type="EMBL" id="KKR94024.1"/>
    </source>
</evidence>
<gene>
    <name evidence="1" type="ORF">UU41_C0014G0002</name>
</gene>
<reference evidence="1 2" key="1">
    <citation type="journal article" date="2015" name="Nature">
        <title>rRNA introns, odd ribosomes, and small enigmatic genomes across a large radiation of phyla.</title>
        <authorList>
            <person name="Brown C.T."/>
            <person name="Hug L.A."/>
            <person name="Thomas B.C."/>
            <person name="Sharon I."/>
            <person name="Castelle C.J."/>
            <person name="Singh A."/>
            <person name="Wilkins M.J."/>
            <person name="Williams K.H."/>
            <person name="Banfield J.F."/>
        </authorList>
    </citation>
    <scope>NUCLEOTIDE SEQUENCE [LARGE SCALE GENOMIC DNA]</scope>
</reference>
<dbReference type="Proteomes" id="UP000034961">
    <property type="component" value="Unassembled WGS sequence"/>
</dbReference>
<organism evidence="1 2">
    <name type="scientific">Candidatus Roizmanbacteria bacterium GW2011_GWA1_41_13</name>
    <dbReference type="NCBI Taxonomy" id="1618474"/>
    <lineage>
        <taxon>Bacteria</taxon>
        <taxon>Candidatus Roizmaniibacteriota</taxon>
    </lineage>
</organism>
<protein>
    <recommendedName>
        <fullName evidence="3">Peptidase A2 domain-containing protein</fullName>
    </recommendedName>
</protein>
<proteinExistence type="predicted"/>
<comment type="caution">
    <text evidence="1">The sequence shown here is derived from an EMBL/GenBank/DDBJ whole genome shotgun (WGS) entry which is preliminary data.</text>
</comment>
<name>A0A0G0UZ49_9BACT</name>
<dbReference type="EMBL" id="LCAN01000014">
    <property type="protein sequence ID" value="KKR94024.1"/>
    <property type="molecule type" value="Genomic_DNA"/>
</dbReference>
<dbReference type="InterPro" id="IPR001969">
    <property type="entry name" value="Aspartic_peptidase_AS"/>
</dbReference>
<accession>A0A0G0UZ49</accession>
<evidence type="ECO:0000313" key="2">
    <source>
        <dbReference type="Proteomes" id="UP000034961"/>
    </source>
</evidence>
<dbReference type="AlphaFoldDB" id="A0A0G0UZ49"/>
<sequence length="105" mass="12234">MDLWDNFFFLVDSGADNTYADLNIAVWLGIELEKVKPKTSFGANYKAFVSYPAKTALSIDGYSFTLPIYYTKNFGTRAIIGQEIFFDRFKIVFERYEWKLTMLPK</sequence>
<dbReference type="GO" id="GO:0004190">
    <property type="term" value="F:aspartic-type endopeptidase activity"/>
    <property type="evidence" value="ECO:0007669"/>
    <property type="project" value="InterPro"/>
</dbReference>
<dbReference type="PROSITE" id="PS00141">
    <property type="entry name" value="ASP_PROTEASE"/>
    <property type="match status" value="1"/>
</dbReference>